<dbReference type="OrthoDB" id="1055148at2759"/>
<accession>A0A9P5PJ32</accession>
<keyword evidence="3" id="KW-1185">Reference proteome</keyword>
<name>A0A9P5PJ32_9AGAR</name>
<feature type="transmembrane region" description="Helical" evidence="1">
    <location>
        <begin position="6"/>
        <end position="25"/>
    </location>
</feature>
<dbReference type="EMBL" id="JADNRY010000088">
    <property type="protein sequence ID" value="KAF9066411.1"/>
    <property type="molecule type" value="Genomic_DNA"/>
</dbReference>
<proteinExistence type="predicted"/>
<dbReference type="Proteomes" id="UP000772434">
    <property type="component" value="Unassembled WGS sequence"/>
</dbReference>
<evidence type="ECO:0000313" key="2">
    <source>
        <dbReference type="EMBL" id="KAF9066411.1"/>
    </source>
</evidence>
<sequence length="75" mass="8539">MLSVEPIHALALLFFTSILVLCARWKNSRNLFDIPRKGFIWLDYIEMCRKYDSDIIHLSALGNSIIVLDSAAGNQ</sequence>
<reference evidence="2" key="1">
    <citation type="submission" date="2020-11" db="EMBL/GenBank/DDBJ databases">
        <authorList>
            <consortium name="DOE Joint Genome Institute"/>
            <person name="Ahrendt S."/>
            <person name="Riley R."/>
            <person name="Andreopoulos W."/>
            <person name="Labutti K."/>
            <person name="Pangilinan J."/>
            <person name="Ruiz-Duenas F.J."/>
            <person name="Barrasa J.M."/>
            <person name="Sanchez-Garcia M."/>
            <person name="Camarero S."/>
            <person name="Miyauchi S."/>
            <person name="Serrano A."/>
            <person name="Linde D."/>
            <person name="Babiker R."/>
            <person name="Drula E."/>
            <person name="Ayuso-Fernandez I."/>
            <person name="Pacheco R."/>
            <person name="Padilla G."/>
            <person name="Ferreira P."/>
            <person name="Barriuso J."/>
            <person name="Kellner H."/>
            <person name="Castanera R."/>
            <person name="Alfaro M."/>
            <person name="Ramirez L."/>
            <person name="Pisabarro A.G."/>
            <person name="Kuo A."/>
            <person name="Tritt A."/>
            <person name="Lipzen A."/>
            <person name="He G."/>
            <person name="Yan M."/>
            <person name="Ng V."/>
            <person name="Cullen D."/>
            <person name="Martin F."/>
            <person name="Rosso M.-N."/>
            <person name="Henrissat B."/>
            <person name="Hibbett D."/>
            <person name="Martinez A.T."/>
            <person name="Grigoriev I.V."/>
        </authorList>
    </citation>
    <scope>NUCLEOTIDE SEQUENCE</scope>
    <source>
        <strain evidence="2">AH 40177</strain>
    </source>
</reference>
<keyword evidence="1" id="KW-0812">Transmembrane</keyword>
<dbReference type="AlphaFoldDB" id="A0A9P5PJ32"/>
<protein>
    <submittedName>
        <fullName evidence="2">Uncharacterized protein</fullName>
    </submittedName>
</protein>
<comment type="caution">
    <text evidence="2">The sequence shown here is derived from an EMBL/GenBank/DDBJ whole genome shotgun (WGS) entry which is preliminary data.</text>
</comment>
<gene>
    <name evidence="2" type="ORF">BDP27DRAFT_1330720</name>
</gene>
<organism evidence="2 3">
    <name type="scientific">Rhodocollybia butyracea</name>
    <dbReference type="NCBI Taxonomy" id="206335"/>
    <lineage>
        <taxon>Eukaryota</taxon>
        <taxon>Fungi</taxon>
        <taxon>Dikarya</taxon>
        <taxon>Basidiomycota</taxon>
        <taxon>Agaricomycotina</taxon>
        <taxon>Agaricomycetes</taxon>
        <taxon>Agaricomycetidae</taxon>
        <taxon>Agaricales</taxon>
        <taxon>Marasmiineae</taxon>
        <taxon>Omphalotaceae</taxon>
        <taxon>Rhodocollybia</taxon>
    </lineage>
</organism>
<keyword evidence="1" id="KW-1133">Transmembrane helix</keyword>
<keyword evidence="1" id="KW-0472">Membrane</keyword>
<evidence type="ECO:0000313" key="3">
    <source>
        <dbReference type="Proteomes" id="UP000772434"/>
    </source>
</evidence>
<evidence type="ECO:0000256" key="1">
    <source>
        <dbReference type="SAM" id="Phobius"/>
    </source>
</evidence>